<reference evidence="2 3" key="1">
    <citation type="journal article" date="2013" name="BMC Genomics">
        <title>The miniature genome of a carnivorous plant Genlisea aurea contains a low number of genes and short non-coding sequences.</title>
        <authorList>
            <person name="Leushkin E.V."/>
            <person name="Sutormin R.A."/>
            <person name="Nabieva E.R."/>
            <person name="Penin A.A."/>
            <person name="Kondrashov A.S."/>
            <person name="Logacheva M.D."/>
        </authorList>
    </citation>
    <scope>NUCLEOTIDE SEQUENCE [LARGE SCALE GENOMIC DNA]</scope>
</reference>
<evidence type="ECO:0000313" key="2">
    <source>
        <dbReference type="EMBL" id="EPS61449.1"/>
    </source>
</evidence>
<dbReference type="AlphaFoldDB" id="S8C472"/>
<evidence type="ECO:0000256" key="1">
    <source>
        <dbReference type="SAM" id="MobiDB-lite"/>
    </source>
</evidence>
<dbReference type="EMBL" id="AUSU01006836">
    <property type="protein sequence ID" value="EPS61449.1"/>
    <property type="molecule type" value="Genomic_DNA"/>
</dbReference>
<accession>S8C472</accession>
<feature type="compositionally biased region" description="Polar residues" evidence="1">
    <location>
        <begin position="109"/>
        <end position="120"/>
    </location>
</feature>
<comment type="caution">
    <text evidence="2">The sequence shown here is derived from an EMBL/GenBank/DDBJ whole genome shotgun (WGS) entry which is preliminary data.</text>
</comment>
<organism evidence="2 3">
    <name type="scientific">Genlisea aurea</name>
    <dbReference type="NCBI Taxonomy" id="192259"/>
    <lineage>
        <taxon>Eukaryota</taxon>
        <taxon>Viridiplantae</taxon>
        <taxon>Streptophyta</taxon>
        <taxon>Embryophyta</taxon>
        <taxon>Tracheophyta</taxon>
        <taxon>Spermatophyta</taxon>
        <taxon>Magnoliopsida</taxon>
        <taxon>eudicotyledons</taxon>
        <taxon>Gunneridae</taxon>
        <taxon>Pentapetalae</taxon>
        <taxon>asterids</taxon>
        <taxon>lamiids</taxon>
        <taxon>Lamiales</taxon>
        <taxon>Lentibulariaceae</taxon>
        <taxon>Genlisea</taxon>
    </lineage>
</organism>
<proteinExistence type="predicted"/>
<sequence>MKGSISIDELQTAAPGRRTRTWTTSIFYFFCETTLAKKTDDEEEEKPPFLEEAINVFQRYISGDELQSVLSRLGLWEEGGSSGDSRETRIGIYDGNSDERIQEHDESSQSRQKQTAARLG</sequence>
<dbReference type="OrthoDB" id="26525at2759"/>
<dbReference type="Proteomes" id="UP000015453">
    <property type="component" value="Unassembled WGS sequence"/>
</dbReference>
<protein>
    <submittedName>
        <fullName evidence="2">Uncharacterized protein</fullName>
    </submittedName>
</protein>
<keyword evidence="3" id="KW-1185">Reference proteome</keyword>
<gene>
    <name evidence="2" type="ORF">M569_13350</name>
</gene>
<feature type="compositionally biased region" description="Basic and acidic residues" evidence="1">
    <location>
        <begin position="97"/>
        <end position="108"/>
    </location>
</feature>
<feature type="region of interest" description="Disordered" evidence="1">
    <location>
        <begin position="77"/>
        <end position="120"/>
    </location>
</feature>
<evidence type="ECO:0000313" key="3">
    <source>
        <dbReference type="Proteomes" id="UP000015453"/>
    </source>
</evidence>
<name>S8C472_9LAMI</name>